<gene>
    <name evidence="2" type="ORF">SPBR_02071</name>
</gene>
<comment type="caution">
    <text evidence="2">The sequence shown here is derived from an EMBL/GenBank/DDBJ whole genome shotgun (WGS) entry which is preliminary data.</text>
</comment>
<evidence type="ECO:0000313" key="2">
    <source>
        <dbReference type="EMBL" id="KIH91368.1"/>
    </source>
</evidence>
<evidence type="ECO:0000256" key="1">
    <source>
        <dbReference type="SAM" id="SignalP"/>
    </source>
</evidence>
<sequence length="168" mass="16585">MLAKTIIVAAIAAIVEARFGQEGAIQATIQGLSTFGQPGQAATLAGQTPGVLLAGANACAKLDLADQIVTALGTDAAVVAAAAQLVGAEKNFNPSAQSIPTLCSDATLPATEALRGIVPLVDPAVTGSEVENANAAKSLQTPFNANGLSVADVAKAQGFSNFTAQANA</sequence>
<protein>
    <recommendedName>
        <fullName evidence="4">Circumsporozoite protein</fullName>
    </recommendedName>
</protein>
<keyword evidence="3" id="KW-1185">Reference proteome</keyword>
<organism evidence="2 3">
    <name type="scientific">Sporothrix brasiliensis 5110</name>
    <dbReference type="NCBI Taxonomy" id="1398154"/>
    <lineage>
        <taxon>Eukaryota</taxon>
        <taxon>Fungi</taxon>
        <taxon>Dikarya</taxon>
        <taxon>Ascomycota</taxon>
        <taxon>Pezizomycotina</taxon>
        <taxon>Sordariomycetes</taxon>
        <taxon>Sordariomycetidae</taxon>
        <taxon>Ophiostomatales</taxon>
        <taxon>Ophiostomataceae</taxon>
        <taxon>Sporothrix</taxon>
    </lineage>
</organism>
<proteinExistence type="predicted"/>
<dbReference type="EMBL" id="AWTV01000007">
    <property type="protein sequence ID" value="KIH91368.1"/>
    <property type="molecule type" value="Genomic_DNA"/>
</dbReference>
<dbReference type="OrthoDB" id="2141239at2759"/>
<dbReference type="GeneID" id="63675301"/>
<dbReference type="AlphaFoldDB" id="A0A0C2FK17"/>
<evidence type="ECO:0000313" key="3">
    <source>
        <dbReference type="Proteomes" id="UP000031575"/>
    </source>
</evidence>
<dbReference type="HOGENOM" id="CLU_105978_0_0_1"/>
<reference evidence="2 3" key="1">
    <citation type="journal article" date="2014" name="BMC Genomics">
        <title>Comparative genomics of the major fungal agents of human and animal Sporotrichosis: Sporothrix schenckii and Sporothrix brasiliensis.</title>
        <authorList>
            <person name="Teixeira M.M."/>
            <person name="de Almeida L.G."/>
            <person name="Kubitschek-Barreira P."/>
            <person name="Alves F.L."/>
            <person name="Kioshima E.S."/>
            <person name="Abadio A.K."/>
            <person name="Fernandes L."/>
            <person name="Derengowski L.S."/>
            <person name="Ferreira K.S."/>
            <person name="Souza R.C."/>
            <person name="Ruiz J.C."/>
            <person name="de Andrade N.C."/>
            <person name="Paes H.C."/>
            <person name="Nicola A.M."/>
            <person name="Albuquerque P."/>
            <person name="Gerber A.L."/>
            <person name="Martins V.P."/>
            <person name="Peconick L.D."/>
            <person name="Neto A.V."/>
            <person name="Chaucanez C.B."/>
            <person name="Silva P.A."/>
            <person name="Cunha O.L."/>
            <person name="de Oliveira F.F."/>
            <person name="dos Santos T.C."/>
            <person name="Barros A.L."/>
            <person name="Soares M.A."/>
            <person name="de Oliveira L.M."/>
            <person name="Marini M.M."/>
            <person name="Villalobos-Duno H."/>
            <person name="Cunha M.M."/>
            <person name="de Hoog S."/>
            <person name="da Silveira J.F."/>
            <person name="Henrissat B."/>
            <person name="Nino-Vega G.A."/>
            <person name="Cisalpino P.S."/>
            <person name="Mora-Montes H.M."/>
            <person name="Almeida S.R."/>
            <person name="Stajich J.E."/>
            <person name="Lopes-Bezerra L.M."/>
            <person name="Vasconcelos A.T."/>
            <person name="Felipe M.S."/>
        </authorList>
    </citation>
    <scope>NUCLEOTIDE SEQUENCE [LARGE SCALE GENOMIC DNA]</scope>
    <source>
        <strain evidence="2 3">5110</strain>
    </source>
</reference>
<dbReference type="VEuPathDB" id="FungiDB:SPBR_02071"/>
<name>A0A0C2FK17_9PEZI</name>
<dbReference type="Proteomes" id="UP000031575">
    <property type="component" value="Unassembled WGS sequence"/>
</dbReference>
<feature type="signal peptide" evidence="1">
    <location>
        <begin position="1"/>
        <end position="17"/>
    </location>
</feature>
<evidence type="ECO:0008006" key="4">
    <source>
        <dbReference type="Google" id="ProtNLM"/>
    </source>
</evidence>
<dbReference type="RefSeq" id="XP_040619378.1">
    <property type="nucleotide sequence ID" value="XM_040760380.1"/>
</dbReference>
<feature type="chain" id="PRO_5002148983" description="Circumsporozoite protein" evidence="1">
    <location>
        <begin position="18"/>
        <end position="168"/>
    </location>
</feature>
<accession>A0A0C2FK17</accession>
<keyword evidence="1" id="KW-0732">Signal</keyword>